<comment type="caution">
    <text evidence="2">The sequence shown here is derived from an EMBL/GenBank/DDBJ whole genome shotgun (WGS) entry which is preliminary data.</text>
</comment>
<evidence type="ECO:0000256" key="1">
    <source>
        <dbReference type="SAM" id="Phobius"/>
    </source>
</evidence>
<name>A0A0C2M798_THEKT</name>
<dbReference type="Proteomes" id="UP000031668">
    <property type="component" value="Unassembled WGS sequence"/>
</dbReference>
<sequence length="163" mass="18800">MKALYIEKDESTLLISVLKILNVITMLILIAYLIRETIDNNTRELNNCTMDATCAGYSNVHTNHSDLVWKNFSFYPNKTYLKRAGTSHDTTLMTSRCFTGHSGGQPASIDDGYLSDLSYDYENTNQANNHEQYDLRYDNSDDDNEYMNSIYHDPNYEDIFTET</sequence>
<evidence type="ECO:0000313" key="2">
    <source>
        <dbReference type="EMBL" id="KII60254.1"/>
    </source>
</evidence>
<proteinExistence type="predicted"/>
<accession>A0A0C2M798</accession>
<reference evidence="2 3" key="1">
    <citation type="journal article" date="2014" name="Genome Biol. Evol.">
        <title>The genome of the myxosporean Thelohanellus kitauei shows adaptations to nutrient acquisition within its fish host.</title>
        <authorList>
            <person name="Yang Y."/>
            <person name="Xiong J."/>
            <person name="Zhou Z."/>
            <person name="Huo F."/>
            <person name="Miao W."/>
            <person name="Ran C."/>
            <person name="Liu Y."/>
            <person name="Zhang J."/>
            <person name="Feng J."/>
            <person name="Wang M."/>
            <person name="Wang M."/>
            <person name="Wang L."/>
            <person name="Yao B."/>
        </authorList>
    </citation>
    <scope>NUCLEOTIDE SEQUENCE [LARGE SCALE GENOMIC DNA]</scope>
    <source>
        <strain evidence="2">Wuqing</strain>
    </source>
</reference>
<dbReference type="EMBL" id="JWZT01005733">
    <property type="protein sequence ID" value="KII60254.1"/>
    <property type="molecule type" value="Genomic_DNA"/>
</dbReference>
<protein>
    <submittedName>
        <fullName evidence="2">Uncharacterized protein</fullName>
    </submittedName>
</protein>
<keyword evidence="1" id="KW-0472">Membrane</keyword>
<organism evidence="2 3">
    <name type="scientific">Thelohanellus kitauei</name>
    <name type="common">Myxosporean</name>
    <dbReference type="NCBI Taxonomy" id="669202"/>
    <lineage>
        <taxon>Eukaryota</taxon>
        <taxon>Metazoa</taxon>
        <taxon>Cnidaria</taxon>
        <taxon>Myxozoa</taxon>
        <taxon>Myxosporea</taxon>
        <taxon>Bivalvulida</taxon>
        <taxon>Platysporina</taxon>
        <taxon>Myxobolidae</taxon>
        <taxon>Thelohanellus</taxon>
    </lineage>
</organism>
<feature type="transmembrane region" description="Helical" evidence="1">
    <location>
        <begin position="12"/>
        <end position="34"/>
    </location>
</feature>
<evidence type="ECO:0000313" key="3">
    <source>
        <dbReference type="Proteomes" id="UP000031668"/>
    </source>
</evidence>
<gene>
    <name evidence="2" type="ORF">RF11_15469</name>
</gene>
<keyword evidence="1" id="KW-1133">Transmembrane helix</keyword>
<dbReference type="AlphaFoldDB" id="A0A0C2M798"/>
<keyword evidence="1" id="KW-0812">Transmembrane</keyword>
<keyword evidence="3" id="KW-1185">Reference proteome</keyword>